<dbReference type="InterPro" id="IPR044920">
    <property type="entry name" value="MnmG_C_subdom_sf"/>
</dbReference>
<sequence length="629" mass="70881">MNNTKNFFDVIVVGCGHAGIEASMASARLGKKTLILTQKMNTIGQMSCNPAIGGIGKGQLVKEIDALGGVMANAIDKAGIQFKKLNSSKGMAVRSTRAQADRIIYSTTVKNFLKNQKNLYIQEHVVDDLIIKNNKVIGLKTQKKIKFFCKSIVLSVGTFLNGIIRIGLSSYQGGRENDPSVIKLANFLKSLPFKISRLKTGTPPRLAKDTINFNNLDIQHGDVPIPFFSFINQNLQPLPQIPCWITHTNQITHKIISDNFYKSPVYLGLIKGISPRYCPSIEDKVIRFSDKKSHQIFLEPEGLNSNVIYPNGISTSLPFDIQKKIVQSIKGLEKTTIIRPGYAIEYDFIDPRVLKSTLETKNIHGLFLAGQINGTTGYEEAAAQGLIAGLNAARFAMDKEGWFPRRDQAYIGVLIDDLCTLGTNEPYRMFTARSEHRLILREDNADLRLTKIAHSLGLINDYRLKLFEKKVEIIEKESQRLRALWIDPQCNNIKEINCKLNIKIKKKTNAENLLKRPDIDYNQLTSLKEFGPPLTHLDMSEQVEIQIKYAGYILRQQKDIERYKFYEKVYLPQNFDYSKITGLSNEVVQKLNNCQPQSIGQASRISGITPAAISILLIYLKKKQLLIKS</sequence>
<comment type="function">
    <text evidence="2 12">NAD-binding protein involved in the addition of a carboxymethylaminomethyl (cmnm) group at the wobble position (U34) of certain tRNAs, forming tRNA-cmnm(5)s(2)U34.</text>
</comment>
<evidence type="ECO:0000256" key="4">
    <source>
        <dbReference type="ARBA" id="ARBA00020461"/>
    </source>
</evidence>
<dbReference type="InterPro" id="IPR004416">
    <property type="entry name" value="MnmG"/>
</dbReference>
<dbReference type="HAMAP" id="MF_00129">
    <property type="entry name" value="MnmG_GidA"/>
    <property type="match status" value="1"/>
</dbReference>
<evidence type="ECO:0000313" key="15">
    <source>
        <dbReference type="Proteomes" id="UP000031627"/>
    </source>
</evidence>
<evidence type="ECO:0000256" key="3">
    <source>
        <dbReference type="ARBA" id="ARBA00007653"/>
    </source>
</evidence>
<keyword evidence="7 12" id="KW-0819">tRNA processing</keyword>
<reference evidence="15" key="1">
    <citation type="submission" date="2013-11" db="EMBL/GenBank/DDBJ databases">
        <title>Symbiont-containing voluminous jelly as an extraordinary maternal gift for overwintering insect nymphs.</title>
        <authorList>
            <person name="Kaiwa N."/>
            <person name="Hosokawa T."/>
            <person name="Nikoh N."/>
            <person name="Meng X.Y."/>
            <person name="Tanahashi M."/>
            <person name="Moriyama M."/>
            <person name="Maeda T."/>
            <person name="Yamaguchi K."/>
            <person name="Shigenobu S."/>
            <person name="Ito M."/>
            <person name="Fukatsu T."/>
        </authorList>
    </citation>
    <scope>NUCLEOTIDE SEQUENCE [LARGE SCALE GENOMIC DNA]</scope>
    <source>
        <strain evidence="15">UwTKB</strain>
    </source>
</reference>
<comment type="subunit">
    <text evidence="10 12">Homodimer. Heterotetramer of two MnmE and two MnmG subunits.</text>
</comment>
<feature type="binding site" evidence="12">
    <location>
        <begin position="274"/>
        <end position="288"/>
    </location>
    <ligand>
        <name>NAD(+)</name>
        <dbReference type="ChEBI" id="CHEBI:57540"/>
    </ligand>
</feature>
<dbReference type="OrthoDB" id="9815560at2"/>
<dbReference type="FunFam" id="3.50.50.60:FF:000010">
    <property type="entry name" value="tRNA uridine 5-carboxymethylaminomethyl modification enzyme MnmG"/>
    <property type="match status" value="1"/>
</dbReference>
<dbReference type="Gene3D" id="1.10.10.1800">
    <property type="entry name" value="tRNA uridine 5-carboxymethylaminomethyl modification enzyme MnmG/GidA"/>
    <property type="match status" value="1"/>
</dbReference>
<dbReference type="PROSITE" id="PS01280">
    <property type="entry name" value="GIDA_1"/>
    <property type="match status" value="1"/>
</dbReference>
<dbReference type="GO" id="GO:0030488">
    <property type="term" value="P:tRNA methylation"/>
    <property type="evidence" value="ECO:0007669"/>
    <property type="project" value="TreeGrafter"/>
</dbReference>
<dbReference type="Proteomes" id="UP000031627">
    <property type="component" value="Chromosome"/>
</dbReference>
<evidence type="ECO:0000256" key="10">
    <source>
        <dbReference type="ARBA" id="ARBA00025948"/>
    </source>
</evidence>
<dbReference type="InterPro" id="IPR036188">
    <property type="entry name" value="FAD/NAD-bd_sf"/>
</dbReference>
<dbReference type="Gene3D" id="3.50.50.60">
    <property type="entry name" value="FAD/NAD(P)-binding domain"/>
    <property type="match status" value="2"/>
</dbReference>
<dbReference type="InterPro" id="IPR026904">
    <property type="entry name" value="MnmG_C"/>
</dbReference>
<dbReference type="GO" id="GO:0002098">
    <property type="term" value="P:tRNA wobble uridine modification"/>
    <property type="evidence" value="ECO:0007669"/>
    <property type="project" value="InterPro"/>
</dbReference>
<dbReference type="InterPro" id="IPR040131">
    <property type="entry name" value="MnmG_N"/>
</dbReference>
<feature type="domain" description="tRNA uridine 5-carboxymethylaminomethyl modification enzyme C-terminal subdomain" evidence="13">
    <location>
        <begin position="547"/>
        <end position="618"/>
    </location>
</feature>
<keyword evidence="5 12" id="KW-0963">Cytoplasm</keyword>
<dbReference type="STRING" id="1410383.TGUWTKB_0010"/>
<keyword evidence="9 12" id="KW-0520">NAD</keyword>
<dbReference type="HOGENOM" id="CLU_007831_2_2_6"/>
<dbReference type="EMBL" id="AP014521">
    <property type="protein sequence ID" value="BAP58264.1"/>
    <property type="molecule type" value="Genomic_DNA"/>
</dbReference>
<evidence type="ECO:0000256" key="9">
    <source>
        <dbReference type="ARBA" id="ARBA00023027"/>
    </source>
</evidence>
<protein>
    <recommendedName>
        <fullName evidence="4 12">tRNA uridine 5-carboxymethylaminomethyl modification enzyme MnmG</fullName>
    </recommendedName>
    <alternativeName>
        <fullName evidence="11 12">Glucose-inhibited division protein A</fullName>
    </alternativeName>
</protein>
<proteinExistence type="inferred from homology"/>
<reference evidence="14 15" key="2">
    <citation type="journal article" date="2014" name="Curr. Biol.">
        <title>Symbiont-Supplemented Maternal Investment Underpinning Host's Ecological Adaptation.</title>
        <authorList>
            <person name="Kaiwa N."/>
            <person name="Hosokawa T."/>
            <person name="Nikoh N."/>
            <person name="Tanahashi M."/>
            <person name="Moriyama M."/>
            <person name="Meng X.Y."/>
            <person name="Maeda T."/>
            <person name="Yamaguchi K."/>
            <person name="Shigenobu S."/>
            <person name="Ito M."/>
            <person name="Fukatsu T."/>
        </authorList>
    </citation>
    <scope>NUCLEOTIDE SEQUENCE [LARGE SCALE GENOMIC DNA]</scope>
    <source>
        <strain evidence="14 15">UwTKB</strain>
    </source>
</reference>
<dbReference type="FunFam" id="1.10.10.1800:FF:000001">
    <property type="entry name" value="tRNA uridine 5-carboxymethylaminomethyl modification enzyme MnmG"/>
    <property type="match status" value="1"/>
</dbReference>
<dbReference type="KEGG" id="sbw:TGUWTKB_0010"/>
<dbReference type="Gene3D" id="1.10.150.570">
    <property type="entry name" value="GidA associated domain, C-terminal subdomain"/>
    <property type="match status" value="1"/>
</dbReference>
<keyword evidence="15" id="KW-1185">Reference proteome</keyword>
<evidence type="ECO:0000256" key="5">
    <source>
        <dbReference type="ARBA" id="ARBA00022490"/>
    </source>
</evidence>
<dbReference type="InterPro" id="IPR049312">
    <property type="entry name" value="GIDA_C_N"/>
</dbReference>
<dbReference type="NCBIfam" id="TIGR00136">
    <property type="entry name" value="mnmG_gidA"/>
    <property type="match status" value="1"/>
</dbReference>
<accession>A0A090AKY1</accession>
<dbReference type="Pfam" id="PF21680">
    <property type="entry name" value="GIDA_C_1st"/>
    <property type="match status" value="1"/>
</dbReference>
<dbReference type="SMART" id="SM01228">
    <property type="entry name" value="GIDA_assoc_3"/>
    <property type="match status" value="1"/>
</dbReference>
<dbReference type="FunFam" id="1.10.150.570:FF:000001">
    <property type="entry name" value="tRNA uridine 5-carboxymethylaminomethyl modification enzyme MnmG"/>
    <property type="match status" value="1"/>
</dbReference>
<gene>
    <name evidence="12" type="primary">mnmG</name>
    <name evidence="12 14" type="synonym">gidA</name>
    <name evidence="14" type="ORF">TGUWTKB_0010</name>
</gene>
<evidence type="ECO:0000256" key="6">
    <source>
        <dbReference type="ARBA" id="ARBA00022630"/>
    </source>
</evidence>
<dbReference type="FunFam" id="3.50.50.60:FF:000002">
    <property type="entry name" value="tRNA uridine 5-carboxymethylaminomethyl modification enzyme MnmG"/>
    <property type="match status" value="1"/>
</dbReference>
<dbReference type="GO" id="GO:0050660">
    <property type="term" value="F:flavin adenine dinucleotide binding"/>
    <property type="evidence" value="ECO:0007669"/>
    <property type="project" value="UniProtKB-UniRule"/>
</dbReference>
<keyword evidence="6 12" id="KW-0285">Flavoprotein</keyword>
<dbReference type="InterPro" id="IPR047001">
    <property type="entry name" value="MnmG_C_subdom"/>
</dbReference>
<dbReference type="InterPro" id="IPR020595">
    <property type="entry name" value="MnmG-rel_CS"/>
</dbReference>
<evidence type="ECO:0000259" key="13">
    <source>
        <dbReference type="SMART" id="SM01228"/>
    </source>
</evidence>
<organism evidence="14 15">
    <name type="scientific">Candidatus Tachikawaea gelatinosa</name>
    <dbReference type="NCBI Taxonomy" id="1410383"/>
    <lineage>
        <taxon>Bacteria</taxon>
        <taxon>Pseudomonadati</taxon>
        <taxon>Pseudomonadota</taxon>
        <taxon>Gammaproteobacteria</taxon>
        <taxon>Enterobacterales</taxon>
        <taxon>Enterobacteriaceae</taxon>
        <taxon>Candidatus Tachikawaea</taxon>
    </lineage>
</organism>
<evidence type="ECO:0000256" key="11">
    <source>
        <dbReference type="ARBA" id="ARBA00031800"/>
    </source>
</evidence>
<evidence type="ECO:0000256" key="1">
    <source>
        <dbReference type="ARBA" id="ARBA00001974"/>
    </source>
</evidence>
<comment type="similarity">
    <text evidence="3 12">Belongs to the MnmG family.</text>
</comment>
<name>A0A090AKY1_9ENTR</name>
<evidence type="ECO:0000256" key="7">
    <source>
        <dbReference type="ARBA" id="ARBA00022694"/>
    </source>
</evidence>
<comment type="cofactor">
    <cofactor evidence="1 12">
        <name>FAD</name>
        <dbReference type="ChEBI" id="CHEBI:57692"/>
    </cofactor>
</comment>
<dbReference type="RefSeq" id="WP_041063476.1">
    <property type="nucleotide sequence ID" value="NZ_AP014521.1"/>
</dbReference>
<evidence type="ECO:0000256" key="2">
    <source>
        <dbReference type="ARBA" id="ARBA00003717"/>
    </source>
</evidence>
<dbReference type="Pfam" id="PF13932">
    <property type="entry name" value="SAM_GIDA_C"/>
    <property type="match status" value="1"/>
</dbReference>
<dbReference type="InterPro" id="IPR002218">
    <property type="entry name" value="MnmG-rel"/>
</dbReference>
<dbReference type="AlphaFoldDB" id="A0A090AKY1"/>
<evidence type="ECO:0000256" key="12">
    <source>
        <dbReference type="HAMAP-Rule" id="MF_00129"/>
    </source>
</evidence>
<keyword evidence="8 12" id="KW-0274">FAD</keyword>
<dbReference type="PANTHER" id="PTHR11806">
    <property type="entry name" value="GLUCOSE INHIBITED DIVISION PROTEIN A"/>
    <property type="match status" value="1"/>
</dbReference>
<dbReference type="GO" id="GO:0005829">
    <property type="term" value="C:cytosol"/>
    <property type="evidence" value="ECO:0007669"/>
    <property type="project" value="TreeGrafter"/>
</dbReference>
<evidence type="ECO:0000256" key="8">
    <source>
        <dbReference type="ARBA" id="ARBA00022827"/>
    </source>
</evidence>
<dbReference type="Pfam" id="PF01134">
    <property type="entry name" value="GIDA"/>
    <property type="match status" value="1"/>
</dbReference>
<evidence type="ECO:0000313" key="14">
    <source>
        <dbReference type="EMBL" id="BAP58264.1"/>
    </source>
</evidence>
<comment type="subcellular location">
    <subcellularLocation>
        <location evidence="12">Cytoplasm</location>
    </subcellularLocation>
</comment>
<dbReference type="SUPFAM" id="SSF51905">
    <property type="entry name" value="FAD/NAD(P)-binding domain"/>
    <property type="match status" value="1"/>
</dbReference>
<comment type="caution">
    <text evidence="12">Lacks conserved residue(s) required for the propagation of feature annotation.</text>
</comment>
<dbReference type="PROSITE" id="PS01281">
    <property type="entry name" value="GIDA_2"/>
    <property type="match status" value="1"/>
</dbReference>
<dbReference type="PANTHER" id="PTHR11806:SF0">
    <property type="entry name" value="PROTEIN MTO1 HOMOLOG, MITOCHONDRIAL"/>
    <property type="match status" value="1"/>
</dbReference>